<proteinExistence type="predicted"/>
<evidence type="ECO:0000313" key="5">
    <source>
        <dbReference type="Proteomes" id="UP001431313"/>
    </source>
</evidence>
<dbReference type="PRINTS" id="PR00757">
    <property type="entry name" value="AMINEOXDASEF"/>
</dbReference>
<evidence type="ECO:0000256" key="2">
    <source>
        <dbReference type="ARBA" id="ARBA00023002"/>
    </source>
</evidence>
<evidence type="ECO:0000256" key="1">
    <source>
        <dbReference type="ARBA" id="ARBA00001974"/>
    </source>
</evidence>
<dbReference type="RefSeq" id="WP_258791135.1">
    <property type="nucleotide sequence ID" value="NZ_JANUGQ010000046.1"/>
</dbReference>
<comment type="cofactor">
    <cofactor evidence="1">
        <name>FAD</name>
        <dbReference type="ChEBI" id="CHEBI:57692"/>
    </cofactor>
</comment>
<dbReference type="PANTHER" id="PTHR10742">
    <property type="entry name" value="FLAVIN MONOAMINE OXIDASE"/>
    <property type="match status" value="1"/>
</dbReference>
<keyword evidence="5" id="KW-1185">Reference proteome</keyword>
<dbReference type="Pfam" id="PF01593">
    <property type="entry name" value="Amino_oxidase"/>
    <property type="match status" value="1"/>
</dbReference>
<sequence>MPNDSRPPAARRFAGQVVGRRSLLKASGAAALAGAAGATVLGGAGKAYATDVKVDVVVIGAGYAGVTAARELSAKGYSVAIVEARDRVGGRIWTDTFAGQRVELGGGWVSPDHKLVMAEFQRYGLANVADVVPTQSVMPGANGFQALTPEAAGAKLSELFGKFFAGSQEYFPRPEDPLFKRELVAKVDPLSFTDRIAQLKLSDVDASWLHGYFAPYTGGDNASRSMTSMAQWWALGGYTYEGWERQTAFKPTAGMTALLQKMLEASPKAKLYLKSPVTSVTSTATGVEVRAENGRPFIGRAAVVAVPVSMWKKIRFDPGLPAVQATAASEGVAVGLATKLWIHLSGNVDAVYGMGTASSPMPLMIPQQAMPGGGRMMVGFAGPSLNVSDKTAVQNAVRQFIPGATVVNHRAQEWGRDPWAQGGWGLRRPGQLLKQLPGIQQPSGRVTFAGGDIASGWNGAFIEGAVETGLRAAQQVTTMLT</sequence>
<comment type="caution">
    <text evidence="4">The sequence shown here is derived from an EMBL/GenBank/DDBJ whole genome shotgun (WGS) entry which is preliminary data.</text>
</comment>
<protein>
    <submittedName>
        <fullName evidence="4">FAD-dependent oxidoreductase</fullName>
    </submittedName>
</protein>
<name>A0ABT2CT00_9ACTN</name>
<dbReference type="Gene3D" id="1.10.405.10">
    <property type="entry name" value="Guanine Nucleotide Dissociation Inhibitor, domain 1"/>
    <property type="match status" value="1"/>
</dbReference>
<dbReference type="InterPro" id="IPR036188">
    <property type="entry name" value="FAD/NAD-bd_sf"/>
</dbReference>
<dbReference type="Gene3D" id="3.50.50.60">
    <property type="entry name" value="FAD/NAD(P)-binding domain"/>
    <property type="match status" value="1"/>
</dbReference>
<dbReference type="InterPro" id="IPR002937">
    <property type="entry name" value="Amino_oxidase"/>
</dbReference>
<keyword evidence="2" id="KW-0560">Oxidoreductase</keyword>
<dbReference type="InterPro" id="IPR050281">
    <property type="entry name" value="Flavin_monoamine_oxidase"/>
</dbReference>
<gene>
    <name evidence="4" type="ORF">NX801_30080</name>
</gene>
<evidence type="ECO:0000259" key="3">
    <source>
        <dbReference type="Pfam" id="PF01593"/>
    </source>
</evidence>
<reference evidence="4" key="1">
    <citation type="submission" date="2022-08" db="EMBL/GenBank/DDBJ databases">
        <authorList>
            <person name="Somphong A."/>
            <person name="Phongsopitanun W."/>
        </authorList>
    </citation>
    <scope>NUCLEOTIDE SEQUENCE</scope>
    <source>
        <strain evidence="4">LP05-1</strain>
    </source>
</reference>
<dbReference type="PROSITE" id="PS51318">
    <property type="entry name" value="TAT"/>
    <property type="match status" value="1"/>
</dbReference>
<dbReference type="InterPro" id="IPR006311">
    <property type="entry name" value="TAT_signal"/>
</dbReference>
<dbReference type="Proteomes" id="UP001431313">
    <property type="component" value="Unassembled WGS sequence"/>
</dbReference>
<dbReference type="Gene3D" id="3.90.660.10">
    <property type="match status" value="1"/>
</dbReference>
<feature type="domain" description="Amine oxidase" evidence="3">
    <location>
        <begin position="64"/>
        <end position="476"/>
    </location>
</feature>
<dbReference type="SUPFAM" id="SSF51905">
    <property type="entry name" value="FAD/NAD(P)-binding domain"/>
    <property type="match status" value="1"/>
</dbReference>
<evidence type="ECO:0000313" key="4">
    <source>
        <dbReference type="EMBL" id="MCS0639811.1"/>
    </source>
</evidence>
<dbReference type="PANTHER" id="PTHR10742:SF410">
    <property type="entry name" value="LYSINE-SPECIFIC HISTONE DEMETHYLASE 2"/>
    <property type="match status" value="1"/>
</dbReference>
<accession>A0ABT2CT00</accession>
<organism evidence="4 5">
    <name type="scientific">Streptomyces pyxinae</name>
    <dbReference type="NCBI Taxonomy" id="2970734"/>
    <lineage>
        <taxon>Bacteria</taxon>
        <taxon>Bacillati</taxon>
        <taxon>Actinomycetota</taxon>
        <taxon>Actinomycetes</taxon>
        <taxon>Kitasatosporales</taxon>
        <taxon>Streptomycetaceae</taxon>
        <taxon>Streptomyces</taxon>
    </lineage>
</organism>
<dbReference type="InterPro" id="IPR001613">
    <property type="entry name" value="Flavin_amine_oxidase"/>
</dbReference>
<dbReference type="EMBL" id="JANUGQ010000046">
    <property type="protein sequence ID" value="MCS0639811.1"/>
    <property type="molecule type" value="Genomic_DNA"/>
</dbReference>